<protein>
    <submittedName>
        <fullName evidence="1">Uncharacterized protein</fullName>
    </submittedName>
</protein>
<dbReference type="Proteomes" id="UP001175097">
    <property type="component" value="Unassembled WGS sequence"/>
</dbReference>
<organism evidence="1 2">
    <name type="scientific">Sporosarcina highlanderae</name>
    <dbReference type="NCBI Taxonomy" id="3035916"/>
    <lineage>
        <taxon>Bacteria</taxon>
        <taxon>Bacillati</taxon>
        <taxon>Bacillota</taxon>
        <taxon>Bacilli</taxon>
        <taxon>Bacillales</taxon>
        <taxon>Caryophanaceae</taxon>
        <taxon>Sporosarcina</taxon>
    </lineage>
</organism>
<keyword evidence="2" id="KW-1185">Reference proteome</keyword>
<reference evidence="1" key="1">
    <citation type="submission" date="2023-03" db="EMBL/GenBank/DDBJ databases">
        <title>MT1 and MT2 Draft Genomes of Novel Species.</title>
        <authorList>
            <person name="Venkateswaran K."/>
        </authorList>
    </citation>
    <scope>NUCLEOTIDE SEQUENCE</scope>
    <source>
        <strain evidence="1">F6_3S_P_2</strain>
    </source>
</reference>
<name>A0ABT8JT01_9BACL</name>
<evidence type="ECO:0000313" key="1">
    <source>
        <dbReference type="EMBL" id="MDN4608209.1"/>
    </source>
</evidence>
<sequence length="234" mass="27798">MANNFQPLHCVVESENLELGKDFVVVSMHCMSNDSLDWDEDLEEDYSDGQDFDELELVDKKCGIDSLEYFRSKKIKNGHKQLLKVELEKLGFEYYIHETPFIPNSTFYLPRQPIDLNAAYTFGLGVVQILRGKYKGEFMLYNYEKYDAADLVEEDKHDEQMRLRIYFQYKNPFAYFDKYVYELIDNNVYLADILIVKRKQYMLDFFLTVAAYHREKEEGSIHIDTARMIRGMKL</sequence>
<evidence type="ECO:0000313" key="2">
    <source>
        <dbReference type="Proteomes" id="UP001175097"/>
    </source>
</evidence>
<comment type="caution">
    <text evidence="1">The sequence shown here is derived from an EMBL/GenBank/DDBJ whole genome shotgun (WGS) entry which is preliminary data.</text>
</comment>
<gene>
    <name evidence="1" type="ORF">P5G49_12100</name>
</gene>
<dbReference type="RefSeq" id="WP_301244141.1">
    <property type="nucleotide sequence ID" value="NZ_JAROCC010000009.1"/>
</dbReference>
<accession>A0ABT8JT01</accession>
<dbReference type="EMBL" id="JAROCC010000009">
    <property type="protein sequence ID" value="MDN4608209.1"/>
    <property type="molecule type" value="Genomic_DNA"/>
</dbReference>
<proteinExistence type="predicted"/>